<dbReference type="PANTHER" id="PTHR23084:SF263">
    <property type="entry name" value="MORN REPEAT-CONTAINING PROTEIN 1"/>
    <property type="match status" value="1"/>
</dbReference>
<evidence type="ECO:0000256" key="1">
    <source>
        <dbReference type="ARBA" id="ARBA00022737"/>
    </source>
</evidence>
<dbReference type="Pfam" id="PF02493">
    <property type="entry name" value="MORN"/>
    <property type="match status" value="4"/>
</dbReference>
<dbReference type="PANTHER" id="PTHR23084">
    <property type="entry name" value="PHOSPHATIDYLINOSITOL-4-PHOSPHATE 5-KINASE RELATED"/>
    <property type="match status" value="1"/>
</dbReference>
<keyword evidence="1" id="KW-0677">Repeat</keyword>
<name>A0A6M1LL22_9PROT</name>
<gene>
    <name evidence="3" type="ORF">G3576_13195</name>
</gene>
<proteinExistence type="predicted"/>
<dbReference type="AlphaFoldDB" id="A0A6M1LL22"/>
<dbReference type="RefSeq" id="WP_164694857.1">
    <property type="nucleotide sequence ID" value="NZ_JAAIKB010000004.1"/>
</dbReference>
<dbReference type="SMART" id="SM00698">
    <property type="entry name" value="MORN"/>
    <property type="match status" value="4"/>
</dbReference>
<dbReference type="Gene3D" id="2.20.110.10">
    <property type="entry name" value="Histone H3 K4-specific methyltransferase SET7/9 N-terminal domain"/>
    <property type="match status" value="2"/>
</dbReference>
<keyword evidence="4" id="KW-1185">Reference proteome</keyword>
<dbReference type="SUPFAM" id="SSF82185">
    <property type="entry name" value="Histone H3 K4-specific methyltransferase SET7/9 N-terminal domain"/>
    <property type="match status" value="1"/>
</dbReference>
<keyword evidence="2" id="KW-0732">Signal</keyword>
<dbReference type="Proteomes" id="UP000475385">
    <property type="component" value="Unassembled WGS sequence"/>
</dbReference>
<dbReference type="InterPro" id="IPR003409">
    <property type="entry name" value="MORN"/>
</dbReference>
<reference evidence="3 4" key="2">
    <citation type="submission" date="2020-03" db="EMBL/GenBank/DDBJ databases">
        <title>Roseomonas stagni sp. nov., isolated from pond water in Japan.</title>
        <authorList>
            <person name="Furuhata K."/>
            <person name="Miyamoto H."/>
            <person name="Goto K."/>
        </authorList>
    </citation>
    <scope>NUCLEOTIDE SEQUENCE [LARGE SCALE GENOMIC DNA]</scope>
    <source>
        <strain evidence="3 4">PeD5</strain>
    </source>
</reference>
<evidence type="ECO:0000313" key="3">
    <source>
        <dbReference type="EMBL" id="NGM20973.1"/>
    </source>
</evidence>
<comment type="caution">
    <text evidence="3">The sequence shown here is derived from an EMBL/GenBank/DDBJ whole genome shotgun (WGS) entry which is preliminary data.</text>
</comment>
<feature type="chain" id="PRO_5026914812" description="MORN repeat protein" evidence="2">
    <location>
        <begin position="19"/>
        <end position="204"/>
    </location>
</feature>
<reference evidence="3 4" key="1">
    <citation type="submission" date="2020-02" db="EMBL/GenBank/DDBJ databases">
        <authorList>
            <person name="Kim H.M."/>
            <person name="Jeon C.O."/>
        </authorList>
    </citation>
    <scope>NUCLEOTIDE SEQUENCE [LARGE SCALE GENOMIC DNA]</scope>
    <source>
        <strain evidence="3 4">PeD5</strain>
    </source>
</reference>
<evidence type="ECO:0000256" key="2">
    <source>
        <dbReference type="SAM" id="SignalP"/>
    </source>
</evidence>
<dbReference type="EMBL" id="JAAIKB010000004">
    <property type="protein sequence ID" value="NGM20973.1"/>
    <property type="molecule type" value="Genomic_DNA"/>
</dbReference>
<evidence type="ECO:0000313" key="4">
    <source>
        <dbReference type="Proteomes" id="UP000475385"/>
    </source>
</evidence>
<accession>A0A6M1LL22</accession>
<sequence length="204" mass="21712">MRSLIGAVMLLAAMPAGAQPRLPSPEALAAPGRPGWMVETRQGCWLWNPAPREGETASWFGACPEGPAEGRGSAEFLAPDGTALRYIGMMRDGRPDGFGQARASAGDGYAGEWRNGLPHGFGILTAANGDHFEGEWRDGRRRGLGTQTLSNGDRFEGGWQDDQPHGYGRAVLGGVVRSGLWTAGCFRDPWGEAVALGWTEGACR</sequence>
<evidence type="ECO:0008006" key="5">
    <source>
        <dbReference type="Google" id="ProtNLM"/>
    </source>
</evidence>
<feature type="signal peptide" evidence="2">
    <location>
        <begin position="1"/>
        <end position="18"/>
    </location>
</feature>
<protein>
    <recommendedName>
        <fullName evidence="5">MORN repeat protein</fullName>
    </recommendedName>
</protein>
<organism evidence="3 4">
    <name type="scientific">Falsiroseomonas algicola</name>
    <dbReference type="NCBI Taxonomy" id="2716930"/>
    <lineage>
        <taxon>Bacteria</taxon>
        <taxon>Pseudomonadati</taxon>
        <taxon>Pseudomonadota</taxon>
        <taxon>Alphaproteobacteria</taxon>
        <taxon>Acetobacterales</taxon>
        <taxon>Roseomonadaceae</taxon>
        <taxon>Falsiroseomonas</taxon>
    </lineage>
</organism>